<dbReference type="InterPro" id="IPR011005">
    <property type="entry name" value="Dihydropteroate_synth-like_sf"/>
</dbReference>
<dbReference type="SUPFAM" id="SSF82282">
    <property type="entry name" value="Homocysteine S-methyltransferase"/>
    <property type="match status" value="1"/>
</dbReference>
<evidence type="ECO:0000256" key="13">
    <source>
        <dbReference type="ARBA" id="ARBA00022723"/>
    </source>
</evidence>
<comment type="cofactor">
    <cofactor evidence="3">
        <name>methylcob(III)alamin</name>
        <dbReference type="ChEBI" id="CHEBI:28115"/>
    </cofactor>
</comment>
<evidence type="ECO:0000256" key="16">
    <source>
        <dbReference type="ARBA" id="ARBA00023285"/>
    </source>
</evidence>
<evidence type="ECO:0000256" key="7">
    <source>
        <dbReference type="ARBA" id="ARBA00013998"/>
    </source>
</evidence>
<dbReference type="STRING" id="57664.SAMN05661003_1292"/>
<keyword evidence="15" id="KW-0486">Methionine biosynthesis</keyword>
<dbReference type="GO" id="GO:0008705">
    <property type="term" value="F:methionine synthase activity"/>
    <property type="evidence" value="ECO:0007669"/>
    <property type="project" value="UniProtKB-EC"/>
</dbReference>
<comment type="similarity">
    <text evidence="5">Belongs to the vitamin-B12 dependent methionine synthase family.</text>
</comment>
<evidence type="ECO:0000259" key="19">
    <source>
        <dbReference type="PROSITE" id="PS50972"/>
    </source>
</evidence>
<evidence type="ECO:0000256" key="17">
    <source>
        <dbReference type="ARBA" id="ARBA00025552"/>
    </source>
</evidence>
<dbReference type="EMBL" id="FNAQ01000029">
    <property type="protein sequence ID" value="SDE71317.1"/>
    <property type="molecule type" value="Genomic_DNA"/>
</dbReference>
<dbReference type="GO" id="GO:0005829">
    <property type="term" value="C:cytosol"/>
    <property type="evidence" value="ECO:0007669"/>
    <property type="project" value="TreeGrafter"/>
</dbReference>
<dbReference type="Proteomes" id="UP000243205">
    <property type="component" value="Unassembled WGS sequence"/>
</dbReference>
<dbReference type="InterPro" id="IPR003726">
    <property type="entry name" value="HCY_dom"/>
</dbReference>
<evidence type="ECO:0000256" key="1">
    <source>
        <dbReference type="ARBA" id="ARBA00001700"/>
    </source>
</evidence>
<keyword evidence="12" id="KW-0949">S-adenosyl-L-methionine</keyword>
<dbReference type="Gene3D" id="3.20.20.330">
    <property type="entry name" value="Homocysteine-binding-like domain"/>
    <property type="match status" value="1"/>
</dbReference>
<comment type="catalytic activity">
    <reaction evidence="1">
        <text>(6S)-5-methyl-5,6,7,8-tetrahydrofolate + L-homocysteine = (6S)-5,6,7,8-tetrahydrofolate + L-methionine</text>
        <dbReference type="Rhea" id="RHEA:11172"/>
        <dbReference type="ChEBI" id="CHEBI:18608"/>
        <dbReference type="ChEBI" id="CHEBI:57453"/>
        <dbReference type="ChEBI" id="CHEBI:57844"/>
        <dbReference type="ChEBI" id="CHEBI:58199"/>
        <dbReference type="EC" id="2.1.1.13"/>
    </reaction>
</comment>
<dbReference type="PANTHER" id="PTHR45833:SF1">
    <property type="entry name" value="METHIONINE SYNTHASE"/>
    <property type="match status" value="1"/>
</dbReference>
<evidence type="ECO:0000256" key="18">
    <source>
        <dbReference type="ARBA" id="ARBA00031040"/>
    </source>
</evidence>
<dbReference type="EC" id="2.1.1.13" evidence="6"/>
<dbReference type="OrthoDB" id="9803687at2"/>
<dbReference type="Pfam" id="PF02574">
    <property type="entry name" value="S-methyl_trans"/>
    <property type="match status" value="1"/>
</dbReference>
<keyword evidence="10" id="KW-0846">Cobalamin</keyword>
<keyword evidence="8 20" id="KW-0489">Methyltransferase</keyword>
<keyword evidence="14" id="KW-0862">Zinc</keyword>
<dbReference type="GO" id="GO:0046653">
    <property type="term" value="P:tetrahydrofolate metabolic process"/>
    <property type="evidence" value="ECO:0007669"/>
    <property type="project" value="TreeGrafter"/>
</dbReference>
<evidence type="ECO:0000256" key="5">
    <source>
        <dbReference type="ARBA" id="ARBA00010398"/>
    </source>
</evidence>
<sequence>MKRREFQRMIGLGPLLLDAPASPASADECCTAALLLEQSGAIVSDLKQRKAAGCDLLCCPSGALNRLRLAACGQSDQASGMNRELMRRCRAALGDVPVFGVCSASGRRVDPFGELDFEDAVSCYLQQGKALAAGGASGFIVSGMSDIQEARAALIALRELGDLPVMVQMAVNAQGHSVGGSDPLAALVTLQSLGADAVGFSASAAGISLAAIIARLKPSATVPIWAVPPVSATDPEQYAATGAALLQAGANLLGVDHHASSDHLTALAGSLHRCDPQPVARTSLSAVSSCRNTAFLGQNYPFAVVGERINPTGKKLLQASLRQGNLDLVQQFALEQEQRQATILDVNMGLSGIDEEAMMLKAIGLLSNRSPLPLCIDTTRPEVMEAALRRYPGRALVNSVSGERERIERTLPAAARYGAMFIVLPLTDAGIPETARERITVIDSIMEAAASYGCTVDDIAVDGLVMTISSNPEAAKETLDLISWCSGTLHANTIAGLSNVSFGMPERQWINGAFLGMAMGRGLTMAIANPSSDSIMATVQAYNAFWGHDTGMLLQSGAFTGAAS</sequence>
<dbReference type="RefSeq" id="WP_092080827.1">
    <property type="nucleotide sequence ID" value="NZ_FNAQ01000029.1"/>
</dbReference>
<protein>
    <recommendedName>
        <fullName evidence="7">Methionine synthase</fullName>
        <ecNumber evidence="6">2.1.1.13</ecNumber>
    </recommendedName>
    <alternativeName>
        <fullName evidence="18">5-methyltetrahydrofolate--homocysteine methyltransferase</fullName>
    </alternativeName>
</protein>
<evidence type="ECO:0000256" key="10">
    <source>
        <dbReference type="ARBA" id="ARBA00022628"/>
    </source>
</evidence>
<evidence type="ECO:0000256" key="15">
    <source>
        <dbReference type="ARBA" id="ARBA00023167"/>
    </source>
</evidence>
<evidence type="ECO:0000256" key="12">
    <source>
        <dbReference type="ARBA" id="ARBA00022691"/>
    </source>
</evidence>
<dbReference type="Pfam" id="PF00809">
    <property type="entry name" value="Pterin_bind"/>
    <property type="match status" value="1"/>
</dbReference>
<name>A0A1G7F5Y8_9BACT</name>
<evidence type="ECO:0000256" key="11">
    <source>
        <dbReference type="ARBA" id="ARBA00022679"/>
    </source>
</evidence>
<comment type="function">
    <text evidence="17">Catalyzes the transfer of a methyl group from methyl-cobalamin to homocysteine, yielding enzyme-bound cob(I)alamin and methionine. Subsequently, remethylates the cofactor using methyltetrahydrofolate.</text>
</comment>
<accession>A0A1G7F5Y8</accession>
<dbReference type="PANTHER" id="PTHR45833">
    <property type="entry name" value="METHIONINE SYNTHASE"/>
    <property type="match status" value="1"/>
</dbReference>
<evidence type="ECO:0000256" key="3">
    <source>
        <dbReference type="ARBA" id="ARBA00001956"/>
    </source>
</evidence>
<evidence type="ECO:0000256" key="14">
    <source>
        <dbReference type="ARBA" id="ARBA00022833"/>
    </source>
</evidence>
<dbReference type="SUPFAM" id="SSF51717">
    <property type="entry name" value="Dihydropteroate synthetase-like"/>
    <property type="match status" value="1"/>
</dbReference>
<dbReference type="InterPro" id="IPR000489">
    <property type="entry name" value="Pterin-binding_dom"/>
</dbReference>
<dbReference type="GO" id="GO:0031419">
    <property type="term" value="F:cobalamin binding"/>
    <property type="evidence" value="ECO:0007669"/>
    <property type="project" value="UniProtKB-KW"/>
</dbReference>
<comment type="cofactor">
    <cofactor evidence="2">
        <name>Zn(2+)</name>
        <dbReference type="ChEBI" id="CHEBI:29105"/>
    </cofactor>
</comment>
<dbReference type="GO" id="GO:0032259">
    <property type="term" value="P:methylation"/>
    <property type="evidence" value="ECO:0007669"/>
    <property type="project" value="UniProtKB-KW"/>
</dbReference>
<keyword evidence="9" id="KW-0028">Amino-acid biosynthesis</keyword>
<feature type="domain" description="Pterin-binding" evidence="19">
    <location>
        <begin position="302"/>
        <end position="560"/>
    </location>
</feature>
<evidence type="ECO:0000256" key="2">
    <source>
        <dbReference type="ARBA" id="ARBA00001947"/>
    </source>
</evidence>
<proteinExistence type="inferred from homology"/>
<organism evidence="20 21">
    <name type="scientific">Desulfuromonas thiophila</name>
    <dbReference type="NCBI Taxonomy" id="57664"/>
    <lineage>
        <taxon>Bacteria</taxon>
        <taxon>Pseudomonadati</taxon>
        <taxon>Thermodesulfobacteriota</taxon>
        <taxon>Desulfuromonadia</taxon>
        <taxon>Desulfuromonadales</taxon>
        <taxon>Desulfuromonadaceae</taxon>
        <taxon>Desulfuromonas</taxon>
    </lineage>
</organism>
<gene>
    <name evidence="20" type="ORF">SAMN05661003_1292</name>
</gene>
<reference evidence="21" key="1">
    <citation type="submission" date="2016-10" db="EMBL/GenBank/DDBJ databases">
        <authorList>
            <person name="Varghese N."/>
            <person name="Submissions S."/>
        </authorList>
    </citation>
    <scope>NUCLEOTIDE SEQUENCE [LARGE SCALE GENOMIC DNA]</scope>
    <source>
        <strain evidence="21">DSM 8987</strain>
    </source>
</reference>
<dbReference type="GO" id="GO:0050667">
    <property type="term" value="P:homocysteine metabolic process"/>
    <property type="evidence" value="ECO:0007669"/>
    <property type="project" value="TreeGrafter"/>
</dbReference>
<dbReference type="GO" id="GO:0046872">
    <property type="term" value="F:metal ion binding"/>
    <property type="evidence" value="ECO:0007669"/>
    <property type="project" value="UniProtKB-KW"/>
</dbReference>
<evidence type="ECO:0000256" key="4">
    <source>
        <dbReference type="ARBA" id="ARBA00005178"/>
    </source>
</evidence>
<comment type="pathway">
    <text evidence="4">Amino-acid biosynthesis; L-methionine biosynthesis via de novo pathway; L-methionine from L-homocysteine (MetH route): step 1/1.</text>
</comment>
<dbReference type="UniPathway" id="UPA00051">
    <property type="reaction ID" value="UER00081"/>
</dbReference>
<keyword evidence="21" id="KW-1185">Reference proteome</keyword>
<keyword evidence="13" id="KW-0479">Metal-binding</keyword>
<evidence type="ECO:0000313" key="21">
    <source>
        <dbReference type="Proteomes" id="UP000243205"/>
    </source>
</evidence>
<evidence type="ECO:0000256" key="8">
    <source>
        <dbReference type="ARBA" id="ARBA00022603"/>
    </source>
</evidence>
<dbReference type="Gene3D" id="3.20.20.20">
    <property type="entry name" value="Dihydropteroate synthase-like"/>
    <property type="match status" value="1"/>
</dbReference>
<evidence type="ECO:0000313" key="20">
    <source>
        <dbReference type="EMBL" id="SDE71317.1"/>
    </source>
</evidence>
<dbReference type="AlphaFoldDB" id="A0A1G7F5Y8"/>
<evidence type="ECO:0000256" key="6">
    <source>
        <dbReference type="ARBA" id="ARBA00012032"/>
    </source>
</evidence>
<dbReference type="PROSITE" id="PS50972">
    <property type="entry name" value="PTERIN_BINDING"/>
    <property type="match status" value="1"/>
</dbReference>
<dbReference type="InterPro" id="IPR050554">
    <property type="entry name" value="Met_Synthase/Corrinoid"/>
</dbReference>
<evidence type="ECO:0000256" key="9">
    <source>
        <dbReference type="ARBA" id="ARBA00022605"/>
    </source>
</evidence>
<dbReference type="InterPro" id="IPR036589">
    <property type="entry name" value="HCY_dom_sf"/>
</dbReference>
<keyword evidence="16" id="KW-0170">Cobalt</keyword>
<keyword evidence="11 20" id="KW-0808">Transferase</keyword>